<dbReference type="InterPro" id="IPR000719">
    <property type="entry name" value="Prot_kinase_dom"/>
</dbReference>
<feature type="compositionally biased region" description="Basic and acidic residues" evidence="4">
    <location>
        <begin position="1"/>
        <end position="12"/>
    </location>
</feature>
<comment type="similarity">
    <text evidence="1">Belongs to the protein kinase superfamily. STE Ser/Thr protein kinase family. STE20 subfamily.</text>
</comment>
<feature type="region of interest" description="Disordered" evidence="4">
    <location>
        <begin position="1"/>
        <end position="32"/>
    </location>
</feature>
<dbReference type="Pfam" id="PF00069">
    <property type="entry name" value="Pkinase"/>
    <property type="match status" value="1"/>
</dbReference>
<evidence type="ECO:0000256" key="2">
    <source>
        <dbReference type="ARBA" id="ARBA00022741"/>
    </source>
</evidence>
<dbReference type="PROSITE" id="PS50011">
    <property type="entry name" value="PROTEIN_KINASE_DOM"/>
    <property type="match status" value="1"/>
</dbReference>
<accession>A0A9W9MBI2</accession>
<proteinExistence type="inferred from homology"/>
<dbReference type="OrthoDB" id="4062651at2759"/>
<dbReference type="Gene3D" id="1.10.510.10">
    <property type="entry name" value="Transferase(Phosphotransferase) domain 1"/>
    <property type="match status" value="1"/>
</dbReference>
<dbReference type="AlphaFoldDB" id="A0A9W9MBI2"/>
<evidence type="ECO:0000313" key="6">
    <source>
        <dbReference type="EMBL" id="KAJ5195744.1"/>
    </source>
</evidence>
<evidence type="ECO:0000313" key="7">
    <source>
        <dbReference type="Proteomes" id="UP001150942"/>
    </source>
</evidence>
<organism evidence="6 7">
    <name type="scientific">Penicillium cf. viridicatum</name>
    <dbReference type="NCBI Taxonomy" id="2972119"/>
    <lineage>
        <taxon>Eukaryota</taxon>
        <taxon>Fungi</taxon>
        <taxon>Dikarya</taxon>
        <taxon>Ascomycota</taxon>
        <taxon>Pezizomycotina</taxon>
        <taxon>Eurotiomycetes</taxon>
        <taxon>Eurotiomycetidae</taxon>
        <taxon>Eurotiales</taxon>
        <taxon>Aspergillaceae</taxon>
        <taxon>Penicillium</taxon>
    </lineage>
</organism>
<dbReference type="GO" id="GO:0004672">
    <property type="term" value="F:protein kinase activity"/>
    <property type="evidence" value="ECO:0007669"/>
    <property type="project" value="InterPro"/>
</dbReference>
<dbReference type="PANTHER" id="PTHR45832:SF22">
    <property type="entry name" value="SERINE_THREONINE-PROTEIN KINASE SAMKA-RELATED"/>
    <property type="match status" value="1"/>
</dbReference>
<keyword evidence="7" id="KW-1185">Reference proteome</keyword>
<reference evidence="6" key="2">
    <citation type="journal article" date="2023" name="IMA Fungus">
        <title>Comparative genomic study of the Penicillium genus elucidates a diverse pangenome and 15 lateral gene transfer events.</title>
        <authorList>
            <person name="Petersen C."/>
            <person name="Sorensen T."/>
            <person name="Nielsen M.R."/>
            <person name="Sondergaard T.E."/>
            <person name="Sorensen J.L."/>
            <person name="Fitzpatrick D.A."/>
            <person name="Frisvad J.C."/>
            <person name="Nielsen K.L."/>
        </authorList>
    </citation>
    <scope>NUCLEOTIDE SEQUENCE</scope>
    <source>
        <strain evidence="6">IBT 20477</strain>
    </source>
</reference>
<dbReference type="InterPro" id="IPR011009">
    <property type="entry name" value="Kinase-like_dom_sf"/>
</dbReference>
<keyword evidence="3" id="KW-0067">ATP-binding</keyword>
<reference evidence="6" key="1">
    <citation type="submission" date="2022-11" db="EMBL/GenBank/DDBJ databases">
        <authorList>
            <person name="Petersen C."/>
        </authorList>
    </citation>
    <scope>NUCLEOTIDE SEQUENCE</scope>
    <source>
        <strain evidence="6">IBT 20477</strain>
    </source>
</reference>
<dbReference type="EMBL" id="JAPQKQ010000005">
    <property type="protein sequence ID" value="KAJ5195744.1"/>
    <property type="molecule type" value="Genomic_DNA"/>
</dbReference>
<dbReference type="Proteomes" id="UP001150942">
    <property type="component" value="Unassembled WGS sequence"/>
</dbReference>
<dbReference type="InterPro" id="IPR051931">
    <property type="entry name" value="PAK3-like"/>
</dbReference>
<comment type="caution">
    <text evidence="6">The sequence shown here is derived from an EMBL/GenBank/DDBJ whole genome shotgun (WGS) entry which is preliminary data.</text>
</comment>
<evidence type="ECO:0000256" key="3">
    <source>
        <dbReference type="ARBA" id="ARBA00022840"/>
    </source>
</evidence>
<keyword evidence="2" id="KW-0547">Nucleotide-binding</keyword>
<sequence length="302" mass="33734">MTSREKSTDQKGPHNRVSVFPRSKNAEPRFKRPLADLEHVVQGTKESAQKLQKQRQGTFSALPKLACNPWDRYRKTFKINQAGPGWVVHTNDATFTEGIIKEVKTTKSELSRIITSHHKNFVDLREAIYYEGAVFLIYEIMDVSLAQVFSSPLGRLQLFEVAAFSRELLTGIEYMHMNLKITHGALSSNSVLLSVTGAVKIANLGTAMIENKDATKDERDVEAVGIIIIECLEPSTFLRKGVSLVSSWGSDVSNFVESTKSQSATEMLKHDFLQLSPGPSCLKPYIRFARETAAKEVEVITN</sequence>
<dbReference type="SUPFAM" id="SSF56112">
    <property type="entry name" value="Protein kinase-like (PK-like)"/>
    <property type="match status" value="1"/>
</dbReference>
<evidence type="ECO:0000256" key="4">
    <source>
        <dbReference type="SAM" id="MobiDB-lite"/>
    </source>
</evidence>
<protein>
    <recommendedName>
        <fullName evidence="5">Protein kinase domain-containing protein</fullName>
    </recommendedName>
</protein>
<dbReference type="SMART" id="SM00220">
    <property type="entry name" value="S_TKc"/>
    <property type="match status" value="1"/>
</dbReference>
<gene>
    <name evidence="6" type="ORF">N7449_006223</name>
</gene>
<evidence type="ECO:0000259" key="5">
    <source>
        <dbReference type="PROSITE" id="PS50011"/>
    </source>
</evidence>
<dbReference type="GO" id="GO:0005524">
    <property type="term" value="F:ATP binding"/>
    <property type="evidence" value="ECO:0007669"/>
    <property type="project" value="UniProtKB-KW"/>
</dbReference>
<feature type="domain" description="Protein kinase" evidence="5">
    <location>
        <begin position="48"/>
        <end position="302"/>
    </location>
</feature>
<dbReference type="PANTHER" id="PTHR45832">
    <property type="entry name" value="SERINE/THREONINE-PROTEIN KINASE SAMKA-RELATED-RELATED"/>
    <property type="match status" value="1"/>
</dbReference>
<evidence type="ECO:0000256" key="1">
    <source>
        <dbReference type="ARBA" id="ARBA00008874"/>
    </source>
</evidence>
<name>A0A9W9MBI2_9EURO</name>